<feature type="transmembrane region" description="Helical" evidence="8">
    <location>
        <begin position="383"/>
        <end position="408"/>
    </location>
</feature>
<dbReference type="AlphaFoldDB" id="A0A871R3C8"/>
<accession>A0A871R3C8</accession>
<dbReference type="PROSITE" id="PS00211">
    <property type="entry name" value="ABC_TRANSPORTER_1"/>
    <property type="match status" value="1"/>
</dbReference>
<feature type="transmembrane region" description="Helical" evidence="8">
    <location>
        <begin position="133"/>
        <end position="154"/>
    </location>
</feature>
<evidence type="ECO:0000256" key="8">
    <source>
        <dbReference type="SAM" id="Phobius"/>
    </source>
</evidence>
<dbReference type="GO" id="GO:0015421">
    <property type="term" value="F:ABC-type oligopeptide transporter activity"/>
    <property type="evidence" value="ECO:0007669"/>
    <property type="project" value="TreeGrafter"/>
</dbReference>
<keyword evidence="6 8" id="KW-0472">Membrane</keyword>
<feature type="transmembrane region" description="Helical" evidence="8">
    <location>
        <begin position="199"/>
        <end position="221"/>
    </location>
</feature>
<reference evidence="11" key="1">
    <citation type="submission" date="2020-10" db="EMBL/GenBank/DDBJ databases">
        <authorList>
            <person name="Palmer J.M."/>
        </authorList>
    </citation>
    <scope>NUCLEOTIDE SEQUENCE</scope>
    <source>
        <strain evidence="11">UCD 2041</strain>
    </source>
</reference>
<evidence type="ECO:0000256" key="2">
    <source>
        <dbReference type="ARBA" id="ARBA00022692"/>
    </source>
</evidence>
<dbReference type="SUPFAM" id="SSF52540">
    <property type="entry name" value="P-loop containing nucleoside triphosphate hydrolases"/>
    <property type="match status" value="1"/>
</dbReference>
<feature type="domain" description="ABC transmembrane type-1" evidence="10">
    <location>
        <begin position="134"/>
        <end position="443"/>
    </location>
</feature>
<dbReference type="PANTHER" id="PTHR43394">
    <property type="entry name" value="ATP-DEPENDENT PERMEASE MDL1, MITOCHONDRIAL"/>
    <property type="match status" value="1"/>
</dbReference>
<evidence type="ECO:0000259" key="10">
    <source>
        <dbReference type="PROSITE" id="PS50929"/>
    </source>
</evidence>
<dbReference type="InterPro" id="IPR003593">
    <property type="entry name" value="AAA+_ATPase"/>
</dbReference>
<evidence type="ECO:0000256" key="4">
    <source>
        <dbReference type="ARBA" id="ARBA00022840"/>
    </source>
</evidence>
<dbReference type="GO" id="GO:0090374">
    <property type="term" value="P:oligopeptide export from mitochondrion"/>
    <property type="evidence" value="ECO:0007669"/>
    <property type="project" value="TreeGrafter"/>
</dbReference>
<keyword evidence="4" id="KW-0067">ATP-binding</keyword>
<dbReference type="Pfam" id="PF00005">
    <property type="entry name" value="ABC_tran"/>
    <property type="match status" value="1"/>
</dbReference>
<dbReference type="Gene3D" id="3.40.50.300">
    <property type="entry name" value="P-loop containing nucleotide triphosphate hydrolases"/>
    <property type="match status" value="1"/>
</dbReference>
<feature type="transmembrane region" description="Helical" evidence="8">
    <location>
        <begin position="279"/>
        <end position="296"/>
    </location>
</feature>
<reference evidence="11" key="2">
    <citation type="journal article" name="BMC Genomics">
        <title>New genome assemblies reveal patterns of domestication and adaptation across Brettanomyces (Dekkera) species.</title>
        <authorList>
            <person name="Roach M.J."/>
            <person name="Borneman A.R."/>
        </authorList>
    </citation>
    <scope>NUCLEOTIDE SEQUENCE</scope>
    <source>
        <strain evidence="11">UCD 2041</strain>
    </source>
</reference>
<feature type="region of interest" description="Disordered" evidence="7">
    <location>
        <begin position="79"/>
        <end position="112"/>
    </location>
</feature>
<dbReference type="KEGG" id="bbrx:BRETT_001763"/>
<evidence type="ECO:0008006" key="13">
    <source>
        <dbReference type="Google" id="ProtNLM"/>
    </source>
</evidence>
<keyword evidence="5 8" id="KW-1133">Transmembrane helix</keyword>
<organism evidence="11 12">
    <name type="scientific">Dekkera bruxellensis</name>
    <name type="common">Brettanomyces custersii</name>
    <dbReference type="NCBI Taxonomy" id="5007"/>
    <lineage>
        <taxon>Eukaryota</taxon>
        <taxon>Fungi</taxon>
        <taxon>Dikarya</taxon>
        <taxon>Ascomycota</taxon>
        <taxon>Saccharomycotina</taxon>
        <taxon>Pichiomycetes</taxon>
        <taxon>Pichiales</taxon>
        <taxon>Pichiaceae</taxon>
        <taxon>Brettanomyces</taxon>
    </lineage>
</organism>
<feature type="compositionally biased region" description="Basic and acidic residues" evidence="7">
    <location>
        <begin position="82"/>
        <end position="97"/>
    </location>
</feature>
<dbReference type="GO" id="GO:0016887">
    <property type="term" value="F:ATP hydrolysis activity"/>
    <property type="evidence" value="ECO:0007669"/>
    <property type="project" value="InterPro"/>
</dbReference>
<keyword evidence="2 8" id="KW-0812">Transmembrane</keyword>
<evidence type="ECO:0000313" key="11">
    <source>
        <dbReference type="EMBL" id="QOU18695.1"/>
    </source>
</evidence>
<dbReference type="Proteomes" id="UP000663131">
    <property type="component" value="Chromosome 4"/>
</dbReference>
<dbReference type="GO" id="GO:0005743">
    <property type="term" value="C:mitochondrial inner membrane"/>
    <property type="evidence" value="ECO:0007669"/>
    <property type="project" value="TreeGrafter"/>
</dbReference>
<evidence type="ECO:0000313" key="12">
    <source>
        <dbReference type="Proteomes" id="UP000663131"/>
    </source>
</evidence>
<comment type="subcellular location">
    <subcellularLocation>
        <location evidence="1">Membrane</location>
        <topology evidence="1">Multi-pass membrane protein</topology>
    </subcellularLocation>
</comment>
<dbReference type="PROSITE" id="PS50893">
    <property type="entry name" value="ABC_TRANSPORTER_2"/>
    <property type="match status" value="1"/>
</dbReference>
<dbReference type="InterPro" id="IPR003439">
    <property type="entry name" value="ABC_transporter-like_ATP-bd"/>
</dbReference>
<sequence>MILLQQRSLYLINPFKANTNTLLKCLGPRYYNIRQFGIAHDKNQKSFIGQTMTFTRLSKQTILHGKFGQIRLISTTNVNEQGNEHNDPFNRNGDKQPSKNRKDKKSNQNPKDKKSFSEILDLLRLTKPEIPKFAIAMVLLCISSAVSMLFPTIMGKIIDTANPEKTDVPEGGIEKQTKIFGIPMPSTIHIFSKDVATSVFYGSLGVIFLIGAGANFGRIVLLRTIGERIMMNMRVNILGKILLQDAKFWDYHKAGDLISRLVNDSTVVARSVTQNVSNGMRSLISGFVGMGMMIAISAKLTAYMMIIFPVLLFIALVFGRRVKRVSRDIQSQLGSLTKVCEEQFNFVKTIQSFNNEKYEVGKFKKEVKKLYNLSIFEGKLNGVFYGTNGFIGNTFLLFMLTLGTYMVRQGDLSLGELSSYLMYTTYSATSVYSLSNFYSELMKGVGASGRVFELLRLKPSIDPEAGQNLNVNGDIMLKHVHFKYPTRPHDVIFQDLSLTVKKGDHVCLVGPSGCGKSTIAQLLLRYYSAESGSISANKHTLNDVNIKCYREQVGVVDQEPTLFSGTIRENLAYGRKDVSDEDIWKVCDLAYCSHFIREFPEGLYTIIGSKGAQLSGGQKQRVALARALLLGTKIDEDTKQKLMDREGSRLFDSEGRTLLGPSILLLDEATSALDAHSEDAIKNTLNLRSEANLTTISIAHRVSTIKMSNIVVVLDSNGNIVEQGGYYELTSKPDSELNKLLRKDMEKSSVEIKGKKQSIEDL</sequence>
<feature type="domain" description="ABC transporter" evidence="9">
    <location>
        <begin position="475"/>
        <end position="742"/>
    </location>
</feature>
<protein>
    <recommendedName>
        <fullName evidence="13">ATP-dependent permease MDL1</fullName>
    </recommendedName>
</protein>
<evidence type="ECO:0000256" key="7">
    <source>
        <dbReference type="SAM" id="MobiDB-lite"/>
    </source>
</evidence>
<evidence type="ECO:0000256" key="3">
    <source>
        <dbReference type="ARBA" id="ARBA00022741"/>
    </source>
</evidence>
<evidence type="ECO:0000256" key="5">
    <source>
        <dbReference type="ARBA" id="ARBA00022989"/>
    </source>
</evidence>
<dbReference type="OrthoDB" id="6500128at2759"/>
<dbReference type="SMART" id="SM00382">
    <property type="entry name" value="AAA"/>
    <property type="match status" value="1"/>
</dbReference>
<dbReference type="GO" id="GO:0005524">
    <property type="term" value="F:ATP binding"/>
    <property type="evidence" value="ECO:0007669"/>
    <property type="project" value="UniProtKB-KW"/>
</dbReference>
<dbReference type="CDD" id="cd18573">
    <property type="entry name" value="ABC_6TM_ABCB10_like"/>
    <property type="match status" value="1"/>
</dbReference>
<feature type="transmembrane region" description="Helical" evidence="8">
    <location>
        <begin position="302"/>
        <end position="319"/>
    </location>
</feature>
<dbReference type="InterPro" id="IPR017871">
    <property type="entry name" value="ABC_transporter-like_CS"/>
</dbReference>
<dbReference type="SUPFAM" id="SSF90123">
    <property type="entry name" value="ABC transporter transmembrane region"/>
    <property type="match status" value="1"/>
</dbReference>
<dbReference type="InterPro" id="IPR036640">
    <property type="entry name" value="ABC1_TM_sf"/>
</dbReference>
<dbReference type="Pfam" id="PF00664">
    <property type="entry name" value="ABC_membrane"/>
    <property type="match status" value="1"/>
</dbReference>
<dbReference type="PROSITE" id="PS50929">
    <property type="entry name" value="ABC_TM1F"/>
    <property type="match status" value="1"/>
</dbReference>
<dbReference type="InterPro" id="IPR027417">
    <property type="entry name" value="P-loop_NTPase"/>
</dbReference>
<name>A0A871R3C8_DEKBR</name>
<evidence type="ECO:0000256" key="1">
    <source>
        <dbReference type="ARBA" id="ARBA00004141"/>
    </source>
</evidence>
<evidence type="ECO:0000259" key="9">
    <source>
        <dbReference type="PROSITE" id="PS50893"/>
    </source>
</evidence>
<dbReference type="EMBL" id="CP063132">
    <property type="protein sequence ID" value="QOU18695.1"/>
    <property type="molecule type" value="Genomic_DNA"/>
</dbReference>
<dbReference type="RefSeq" id="XP_041135188.1">
    <property type="nucleotide sequence ID" value="XM_041280305.1"/>
</dbReference>
<dbReference type="InterPro" id="IPR039421">
    <property type="entry name" value="Type_1_exporter"/>
</dbReference>
<proteinExistence type="predicted"/>
<keyword evidence="3" id="KW-0547">Nucleotide-binding</keyword>
<dbReference type="Gene3D" id="1.20.1560.10">
    <property type="entry name" value="ABC transporter type 1, transmembrane domain"/>
    <property type="match status" value="1"/>
</dbReference>
<gene>
    <name evidence="11" type="ORF">BRETT_001763</name>
</gene>
<dbReference type="GeneID" id="64573687"/>
<dbReference type="PANTHER" id="PTHR43394:SF1">
    <property type="entry name" value="ATP-BINDING CASSETTE SUB-FAMILY B MEMBER 10, MITOCHONDRIAL"/>
    <property type="match status" value="1"/>
</dbReference>
<evidence type="ECO:0000256" key="6">
    <source>
        <dbReference type="ARBA" id="ARBA00023136"/>
    </source>
</evidence>
<dbReference type="InterPro" id="IPR011527">
    <property type="entry name" value="ABC1_TM_dom"/>
</dbReference>